<dbReference type="STRING" id="1798507.A3A34_02440"/>
<evidence type="ECO:0000259" key="2">
    <source>
        <dbReference type="Pfam" id="PF26449"/>
    </source>
</evidence>
<dbReference type="Proteomes" id="UP000178587">
    <property type="component" value="Unassembled WGS sequence"/>
</dbReference>
<reference evidence="3 4" key="1">
    <citation type="journal article" date="2016" name="Nat. Commun.">
        <title>Thousands of microbial genomes shed light on interconnected biogeochemical processes in an aquifer system.</title>
        <authorList>
            <person name="Anantharaman K."/>
            <person name="Brown C.T."/>
            <person name="Hug L.A."/>
            <person name="Sharon I."/>
            <person name="Castelle C.J."/>
            <person name="Probst A.J."/>
            <person name="Thomas B.C."/>
            <person name="Singh A."/>
            <person name="Wilkins M.J."/>
            <person name="Karaoz U."/>
            <person name="Brodie E.L."/>
            <person name="Williams K.H."/>
            <person name="Hubbard S.S."/>
            <person name="Banfield J.F."/>
        </authorList>
    </citation>
    <scope>NUCLEOTIDE SEQUENCE [LARGE SCALE GENOMIC DNA]</scope>
</reference>
<dbReference type="SUPFAM" id="SSF52540">
    <property type="entry name" value="P-loop containing nucleoside triphosphate hydrolases"/>
    <property type="match status" value="1"/>
</dbReference>
<dbReference type="PANTHER" id="PTHR30121">
    <property type="entry name" value="UNCHARACTERIZED PROTEIN YJGR-RELATED"/>
    <property type="match status" value="1"/>
</dbReference>
<sequence>MPPTFEKSLVASQEKFKSPQEELAYLRERVREKEHALENREPLERERVARREVAVYAEQHPATVLHEEVVMPEYESVRHALALESEEHDVQIDELLRIVSERGIRNALSVVARMKNVHLEDDLHRALVRYIAEGLPEKGLPPAYQVNRALHLVLFEIHPQAYNGRGENEQHKKLAEVLASSEQLYAGLLPLIGRNEGFALEIAVPEGTEEATLYLSIPRTRQALAERLIASVFPNAHIEEARGDYNIFNYKGEHAVAYATLKQHPAFPLKTYDQFEHDPLNVLLASFSKIAKHGEGAAVQIVVGNEGDRYNAHYKKMMRELEKGRHVSDALSVSETAFGDAVHDFTEAIFFSKQKEEKKERELRRGSDQVATEEIGRKIGSRIVPVNIRIVASAATKKRAVELVDNLVAPFNQFDDARGNRLLFTHVSFWSKTSFLRDFTYRLFNNATACPLSLAELTAMFHFTAERVTTSRELKRAHAKQSPAPVEMAHDGITVGINRYGATETPVLFGAQDRLRHAYVIGQTGTGKTGLIKNMIMQDMKNGEGVAFIDPHGNDIEDILAMVPPERAQDVIYFDPAYTARPMGLNMLEYDTNRPEMKTFVIDEVYGIFRKLYADIPEAFGPMFEQYYRNAVQLVLEDPASGNTFLEIPRVFADTSFRNLKLSRCKNPIIVQFWKKIAEAAGGDPALENIAPYITSKFDAFLTNDIMRPIVAQEHSAFNFRDIMDGKKIFIANLSKGRLGDRNMSLLGLVLVSKFLQAAFSRVDPVRSQKVQVSGGMYNETHLTSNGVNTRGGNLPTFYLYIDEFQNFATPSIGTILSEARKYKLALTVAHQFIAQLSEDIRDAVIGNVGTKFSFRIGTTDAEFLEKQFSPIFTAYDLENLPNRHACASLLVDGVPAQPFTLRTTDLPHMDYARVDAIKELSHTQYGRAREEIEEEIRTKFRETPD</sequence>
<proteinExistence type="predicted"/>
<comment type="caution">
    <text evidence="3">The sequence shown here is derived from an EMBL/GenBank/DDBJ whole genome shotgun (WGS) entry which is preliminary data.</text>
</comment>
<organism evidence="3 4">
    <name type="scientific">Candidatus Kaiserbacteria bacterium RIFCSPLOWO2_01_FULL_50_24</name>
    <dbReference type="NCBI Taxonomy" id="1798507"/>
    <lineage>
        <taxon>Bacteria</taxon>
        <taxon>Candidatus Kaiseribacteriota</taxon>
    </lineage>
</organism>
<dbReference type="EMBL" id="MFLU01000019">
    <property type="protein sequence ID" value="OGG73435.1"/>
    <property type="molecule type" value="Genomic_DNA"/>
</dbReference>
<feature type="domain" description="DUF8128" evidence="2">
    <location>
        <begin position="169"/>
        <end position="437"/>
    </location>
</feature>
<accession>A0A1F6EIG7</accession>
<dbReference type="InterPro" id="IPR027417">
    <property type="entry name" value="P-loop_NTPase"/>
</dbReference>
<name>A0A1F6EIG7_9BACT</name>
<dbReference type="InterPro" id="IPR058441">
    <property type="entry name" value="DUF8128"/>
</dbReference>
<dbReference type="PANTHER" id="PTHR30121:SF6">
    <property type="entry name" value="SLR6007 PROTEIN"/>
    <property type="match status" value="1"/>
</dbReference>
<dbReference type="AlphaFoldDB" id="A0A1F6EIG7"/>
<evidence type="ECO:0000313" key="4">
    <source>
        <dbReference type="Proteomes" id="UP000178587"/>
    </source>
</evidence>
<dbReference type="Pfam" id="PF26449">
    <property type="entry name" value="DUF8128"/>
    <property type="match status" value="1"/>
</dbReference>
<dbReference type="Gene3D" id="3.40.50.300">
    <property type="entry name" value="P-loop containing nucleotide triphosphate hydrolases"/>
    <property type="match status" value="2"/>
</dbReference>
<dbReference type="Pfam" id="PF12696">
    <property type="entry name" value="TraG-D_C"/>
    <property type="match status" value="1"/>
</dbReference>
<evidence type="ECO:0000313" key="3">
    <source>
        <dbReference type="EMBL" id="OGG73435.1"/>
    </source>
</evidence>
<feature type="domain" description="TraD/TraG TraM recognition site" evidence="1">
    <location>
        <begin position="799"/>
        <end position="866"/>
    </location>
</feature>
<dbReference type="CDD" id="cd01127">
    <property type="entry name" value="TrwB_TraG_TraD_VirD4"/>
    <property type="match status" value="1"/>
</dbReference>
<dbReference type="InterPro" id="IPR032689">
    <property type="entry name" value="TraG-D_C"/>
</dbReference>
<dbReference type="InterPro" id="IPR051162">
    <property type="entry name" value="T4SS_component"/>
</dbReference>
<protein>
    <submittedName>
        <fullName evidence="3">Uncharacterized protein</fullName>
    </submittedName>
</protein>
<evidence type="ECO:0000259" key="1">
    <source>
        <dbReference type="Pfam" id="PF12696"/>
    </source>
</evidence>
<gene>
    <name evidence="3" type="ORF">A3A34_02440</name>
</gene>